<sequence length="151" mass="16684">MTTYRERLVPPPLVFLALLMVVPASVLVFLPINVPVGWFVGIGLFVAFGLALWFGSPVMAVDERGFHAGRAVLYPEEIGATAAFSKEEATAERGPRLDARAWTLFRGWVGPVLRIELTDATDPAPYWLVSTRHPQRMSKAIDGIRPRTPGR</sequence>
<keyword evidence="3" id="KW-1185">Reference proteome</keyword>
<accession>A0ABP8DYC7</accession>
<feature type="transmembrane region" description="Helical" evidence="1">
    <location>
        <begin position="36"/>
        <end position="54"/>
    </location>
</feature>
<comment type="caution">
    <text evidence="2">The sequence shown here is derived from an EMBL/GenBank/DDBJ whole genome shotgun (WGS) entry which is preliminary data.</text>
</comment>
<dbReference type="EMBL" id="BAABAU010000001">
    <property type="protein sequence ID" value="GAA4264866.1"/>
    <property type="molecule type" value="Genomic_DNA"/>
</dbReference>
<evidence type="ECO:0000313" key="3">
    <source>
        <dbReference type="Proteomes" id="UP001501594"/>
    </source>
</evidence>
<keyword evidence="1" id="KW-0812">Transmembrane</keyword>
<feature type="transmembrane region" description="Helical" evidence="1">
    <location>
        <begin position="12"/>
        <end position="30"/>
    </location>
</feature>
<dbReference type="RefSeq" id="WP_344793439.1">
    <property type="nucleotide sequence ID" value="NZ_BAABAU010000001.1"/>
</dbReference>
<dbReference type="Pfam" id="PF11292">
    <property type="entry name" value="DUF3093"/>
    <property type="match status" value="1"/>
</dbReference>
<protein>
    <recommendedName>
        <fullName evidence="4">DUF3093 domain-containing protein</fullName>
    </recommendedName>
</protein>
<reference evidence="3" key="1">
    <citation type="journal article" date="2019" name="Int. J. Syst. Evol. Microbiol.">
        <title>The Global Catalogue of Microorganisms (GCM) 10K type strain sequencing project: providing services to taxonomists for standard genome sequencing and annotation.</title>
        <authorList>
            <consortium name="The Broad Institute Genomics Platform"/>
            <consortium name="The Broad Institute Genome Sequencing Center for Infectious Disease"/>
            <person name="Wu L."/>
            <person name="Ma J."/>
        </authorList>
    </citation>
    <scope>NUCLEOTIDE SEQUENCE [LARGE SCALE GENOMIC DNA]</scope>
    <source>
        <strain evidence="3">JCM 17442</strain>
    </source>
</reference>
<dbReference type="Proteomes" id="UP001501594">
    <property type="component" value="Unassembled WGS sequence"/>
</dbReference>
<dbReference type="InterPro" id="IPR021443">
    <property type="entry name" value="DUF3093"/>
</dbReference>
<organism evidence="2 3">
    <name type="scientific">Frondihabitans peucedani</name>
    <dbReference type="NCBI Taxonomy" id="598626"/>
    <lineage>
        <taxon>Bacteria</taxon>
        <taxon>Bacillati</taxon>
        <taxon>Actinomycetota</taxon>
        <taxon>Actinomycetes</taxon>
        <taxon>Micrococcales</taxon>
        <taxon>Microbacteriaceae</taxon>
        <taxon>Frondihabitans</taxon>
    </lineage>
</organism>
<keyword evidence="1" id="KW-0472">Membrane</keyword>
<evidence type="ECO:0000256" key="1">
    <source>
        <dbReference type="SAM" id="Phobius"/>
    </source>
</evidence>
<gene>
    <name evidence="2" type="ORF">GCM10022256_04780</name>
</gene>
<proteinExistence type="predicted"/>
<evidence type="ECO:0000313" key="2">
    <source>
        <dbReference type="EMBL" id="GAA4264866.1"/>
    </source>
</evidence>
<name>A0ABP8DYC7_9MICO</name>
<evidence type="ECO:0008006" key="4">
    <source>
        <dbReference type="Google" id="ProtNLM"/>
    </source>
</evidence>
<keyword evidence="1" id="KW-1133">Transmembrane helix</keyword>